<dbReference type="InterPro" id="IPR010994">
    <property type="entry name" value="RuvA_2-like"/>
</dbReference>
<dbReference type="NCBIfam" id="NF005932">
    <property type="entry name" value="PRK07956.1"/>
    <property type="match status" value="1"/>
</dbReference>
<dbReference type="Pfam" id="PF22745">
    <property type="entry name" value="Nlig-Ia"/>
    <property type="match status" value="1"/>
</dbReference>
<dbReference type="SUPFAM" id="SSF50249">
    <property type="entry name" value="Nucleic acid-binding proteins"/>
    <property type="match status" value="1"/>
</dbReference>
<dbReference type="CDD" id="cd00114">
    <property type="entry name" value="LIGANc"/>
    <property type="match status" value="1"/>
</dbReference>
<dbReference type="Gene3D" id="6.20.10.30">
    <property type="match status" value="1"/>
</dbReference>
<keyword evidence="14" id="KW-0464">Manganese</keyword>
<keyword evidence="10 14" id="KW-0520">NAD</keyword>
<dbReference type="InterPro" id="IPR004150">
    <property type="entry name" value="NAD_DNA_ligase_OB"/>
</dbReference>
<feature type="binding site" evidence="14">
    <location>
        <position position="136"/>
    </location>
    <ligand>
        <name>NAD(+)</name>
        <dbReference type="ChEBI" id="CHEBI:57540"/>
    </ligand>
</feature>
<dbReference type="PROSITE" id="PS01056">
    <property type="entry name" value="DNA_LIGASE_N2"/>
    <property type="match status" value="1"/>
</dbReference>
<dbReference type="SUPFAM" id="SSF52113">
    <property type="entry name" value="BRCT domain"/>
    <property type="match status" value="1"/>
</dbReference>
<dbReference type="EC" id="6.5.1.2" evidence="2 14"/>
<dbReference type="GO" id="GO:0003911">
    <property type="term" value="F:DNA ligase (NAD+) activity"/>
    <property type="evidence" value="ECO:0007669"/>
    <property type="project" value="UniProtKB-UniRule"/>
</dbReference>
<feature type="binding site" evidence="14">
    <location>
        <position position="113"/>
    </location>
    <ligand>
        <name>NAD(+)</name>
        <dbReference type="ChEBI" id="CHEBI:57540"/>
    </ligand>
</feature>
<dbReference type="PANTHER" id="PTHR23389:SF9">
    <property type="entry name" value="DNA LIGASE"/>
    <property type="match status" value="1"/>
</dbReference>
<keyword evidence="8 14" id="KW-0862">Zinc</keyword>
<keyword evidence="17" id="KW-1185">Reference proteome</keyword>
<dbReference type="InterPro" id="IPR013840">
    <property type="entry name" value="DNAligase_N"/>
</dbReference>
<keyword evidence="9 14" id="KW-0460">Magnesium</keyword>
<name>A0A369A6P8_9FLAO</name>
<dbReference type="Proteomes" id="UP000253517">
    <property type="component" value="Unassembled WGS sequence"/>
</dbReference>
<dbReference type="FunFam" id="1.10.150.20:FF:000006">
    <property type="entry name" value="DNA ligase"/>
    <property type="match status" value="1"/>
</dbReference>
<comment type="caution">
    <text evidence="16">The sequence shown here is derived from an EMBL/GenBank/DDBJ whole genome shotgun (WGS) entry which is preliminary data.</text>
</comment>
<evidence type="ECO:0000256" key="5">
    <source>
        <dbReference type="ARBA" id="ARBA00022705"/>
    </source>
</evidence>
<evidence type="ECO:0000256" key="6">
    <source>
        <dbReference type="ARBA" id="ARBA00022723"/>
    </source>
</evidence>
<dbReference type="Pfam" id="PF12826">
    <property type="entry name" value="HHH_2"/>
    <property type="match status" value="1"/>
</dbReference>
<evidence type="ECO:0000256" key="8">
    <source>
        <dbReference type="ARBA" id="ARBA00022833"/>
    </source>
</evidence>
<evidence type="ECO:0000256" key="11">
    <source>
        <dbReference type="ARBA" id="ARBA00023204"/>
    </source>
</evidence>
<dbReference type="PANTHER" id="PTHR23389">
    <property type="entry name" value="CHROMOSOME TRANSMISSION FIDELITY FACTOR 18"/>
    <property type="match status" value="1"/>
</dbReference>
<comment type="catalytic activity">
    <reaction evidence="12 14">
        <text>NAD(+) + (deoxyribonucleotide)n-3'-hydroxyl + 5'-phospho-(deoxyribonucleotide)m = (deoxyribonucleotide)n+m + AMP + beta-nicotinamide D-nucleotide.</text>
        <dbReference type="EC" id="6.5.1.2"/>
    </reaction>
</comment>
<feature type="binding site" evidence="14">
    <location>
        <position position="412"/>
    </location>
    <ligand>
        <name>Zn(2+)</name>
        <dbReference type="ChEBI" id="CHEBI:29105"/>
    </ligand>
</feature>
<comment type="similarity">
    <text evidence="13 14">Belongs to the NAD-dependent DNA ligase family. LigA subfamily.</text>
</comment>
<dbReference type="EMBL" id="QPJS01000001">
    <property type="protein sequence ID" value="RCX05022.1"/>
    <property type="molecule type" value="Genomic_DNA"/>
</dbReference>
<feature type="binding site" evidence="14">
    <location>
        <position position="409"/>
    </location>
    <ligand>
        <name>Zn(2+)</name>
        <dbReference type="ChEBI" id="CHEBI:29105"/>
    </ligand>
</feature>
<evidence type="ECO:0000256" key="3">
    <source>
        <dbReference type="ARBA" id="ARBA00013308"/>
    </source>
</evidence>
<dbReference type="PIRSF" id="PIRSF001604">
    <property type="entry name" value="LigA"/>
    <property type="match status" value="1"/>
</dbReference>
<evidence type="ECO:0000256" key="1">
    <source>
        <dbReference type="ARBA" id="ARBA00004067"/>
    </source>
</evidence>
<dbReference type="InterPro" id="IPR036420">
    <property type="entry name" value="BRCT_dom_sf"/>
</dbReference>
<evidence type="ECO:0000256" key="9">
    <source>
        <dbReference type="ARBA" id="ARBA00022842"/>
    </source>
</evidence>
<dbReference type="GO" id="GO:0005829">
    <property type="term" value="C:cytosol"/>
    <property type="evidence" value="ECO:0007669"/>
    <property type="project" value="TreeGrafter"/>
</dbReference>
<evidence type="ECO:0000313" key="16">
    <source>
        <dbReference type="EMBL" id="RCX05022.1"/>
    </source>
</evidence>
<dbReference type="AlphaFoldDB" id="A0A369A6P8"/>
<dbReference type="HAMAP" id="MF_01588">
    <property type="entry name" value="DNA_ligase_A"/>
    <property type="match status" value="1"/>
</dbReference>
<proteinExistence type="inferred from homology"/>
<evidence type="ECO:0000256" key="14">
    <source>
        <dbReference type="HAMAP-Rule" id="MF_01588"/>
    </source>
</evidence>
<dbReference type="SMART" id="SM00532">
    <property type="entry name" value="LIGANc"/>
    <property type="match status" value="1"/>
</dbReference>
<evidence type="ECO:0000313" key="17">
    <source>
        <dbReference type="Proteomes" id="UP000253517"/>
    </source>
</evidence>
<dbReference type="GO" id="GO:0003677">
    <property type="term" value="F:DNA binding"/>
    <property type="evidence" value="ECO:0007669"/>
    <property type="project" value="InterPro"/>
</dbReference>
<dbReference type="SUPFAM" id="SSF47781">
    <property type="entry name" value="RuvA domain 2-like"/>
    <property type="match status" value="1"/>
</dbReference>
<accession>A0A369A6P8</accession>
<dbReference type="InterPro" id="IPR041663">
    <property type="entry name" value="DisA/LigA_HHH"/>
</dbReference>
<dbReference type="Gene3D" id="1.10.287.610">
    <property type="entry name" value="Helix hairpin bin"/>
    <property type="match status" value="1"/>
</dbReference>
<dbReference type="FunFam" id="3.30.470.30:FF:000001">
    <property type="entry name" value="DNA ligase"/>
    <property type="match status" value="1"/>
</dbReference>
<dbReference type="NCBIfam" id="TIGR00575">
    <property type="entry name" value="dnlj"/>
    <property type="match status" value="1"/>
</dbReference>
<keyword evidence="6 14" id="KW-0479">Metal-binding</keyword>
<feature type="binding site" evidence="14">
    <location>
        <begin position="83"/>
        <end position="84"/>
    </location>
    <ligand>
        <name>NAD(+)</name>
        <dbReference type="ChEBI" id="CHEBI:57540"/>
    </ligand>
</feature>
<dbReference type="Gene3D" id="2.40.50.140">
    <property type="entry name" value="Nucleic acid-binding proteins"/>
    <property type="match status" value="1"/>
</dbReference>
<feature type="binding site" evidence="14">
    <location>
        <position position="172"/>
    </location>
    <ligand>
        <name>NAD(+)</name>
        <dbReference type="ChEBI" id="CHEBI:57540"/>
    </ligand>
</feature>
<feature type="domain" description="BRCT" evidence="15">
    <location>
        <begin position="595"/>
        <end position="675"/>
    </location>
</feature>
<dbReference type="SUPFAM" id="SSF56091">
    <property type="entry name" value="DNA ligase/mRNA capping enzyme, catalytic domain"/>
    <property type="match status" value="1"/>
</dbReference>
<organism evidence="16 17">
    <name type="scientific">Schleiferia thermophila</name>
    <dbReference type="NCBI Taxonomy" id="884107"/>
    <lineage>
        <taxon>Bacteria</taxon>
        <taxon>Pseudomonadati</taxon>
        <taxon>Bacteroidota</taxon>
        <taxon>Flavobacteriia</taxon>
        <taxon>Flavobacteriales</taxon>
        <taxon>Schleiferiaceae</taxon>
        <taxon>Schleiferia</taxon>
    </lineage>
</organism>
<dbReference type="Pfam" id="PF03119">
    <property type="entry name" value="DNA_ligase_ZBD"/>
    <property type="match status" value="1"/>
</dbReference>
<dbReference type="InterPro" id="IPR013839">
    <property type="entry name" value="DNAligase_adenylation"/>
</dbReference>
<evidence type="ECO:0000256" key="10">
    <source>
        <dbReference type="ARBA" id="ARBA00023027"/>
    </source>
</evidence>
<evidence type="ECO:0000256" key="4">
    <source>
        <dbReference type="ARBA" id="ARBA00022598"/>
    </source>
</evidence>
<dbReference type="FunFam" id="1.10.287.610:FF:000002">
    <property type="entry name" value="DNA ligase"/>
    <property type="match status" value="1"/>
</dbReference>
<dbReference type="FunFam" id="1.10.150.20:FF:000007">
    <property type="entry name" value="DNA ligase"/>
    <property type="match status" value="1"/>
</dbReference>
<sequence length="675" mass="76341">MTDLEALERIKELRAQLHHHNYCYYILDKPEISDQEFDMLMKELESLEAAYPQFADENSPTRRVGGGVLDGFETAPHKYPMLSLGNTYSEEELREYINRTERLAGGQCQFVCELKYDGTAISLHYKNGQLHQALTRGDGLTGDVITANVRTIKSIPLQLKGDYPQDFIIRGEVFMPVEAFRKLNKERIEQGLEPFANPRNCASGTLKLLDTREVARRGLDSFIYFLLAEPPVADTHYESMLKARSWGFKIPDPSRRMVQVANNLEEIMDFIRYWDVERHQLPFETDGVVIKVNQYHLQQELGFTAKSPRWAIAYKFKAEQARTRLLSISYQVGRTGAITPVAELEPVFLAGTTVKRASLHNADQIARLDIRVGDMVYVEKGGEIIPKVIGVDLTARLENTHPHRYITHCPECGTALIRYPGEALHYCPNQEGCPPQIIGRIEHFISRKAMDIEGLGSETVEMLYKKGLIADAADLYSLKNKKEDLLKLERMAEKSVTNLLESIERSKSQPFERVLFALGIRYVGETVAKKIARTVRSIDKLIAATKEHLIAIDEVGEKIAESIVDYFAKEKNIHFISRLREAGLQFETREEAPVTLSDKLAGKTIVISGVFHTINRDELKALLEQHGAKVGSGVTGKTDMIIAGDNMGPSKLQKANQLGIKIMSEKEFFEYFNSI</sequence>
<evidence type="ECO:0000256" key="2">
    <source>
        <dbReference type="ARBA" id="ARBA00012722"/>
    </source>
</evidence>
<dbReference type="Pfam" id="PF03120">
    <property type="entry name" value="OB_DNA_ligase"/>
    <property type="match status" value="1"/>
</dbReference>
<keyword evidence="4 14" id="KW-0436">Ligase</keyword>
<dbReference type="Gene3D" id="3.40.50.10190">
    <property type="entry name" value="BRCT domain"/>
    <property type="match status" value="1"/>
</dbReference>
<dbReference type="InterPro" id="IPR001679">
    <property type="entry name" value="DNA_ligase"/>
</dbReference>
<reference evidence="16 17" key="1">
    <citation type="submission" date="2018-07" db="EMBL/GenBank/DDBJ databases">
        <title>Genomic Encyclopedia of Type Strains, Phase IV (KMG-IV): sequencing the most valuable type-strain genomes for metagenomic binning, comparative biology and taxonomic classification.</title>
        <authorList>
            <person name="Goeker M."/>
        </authorList>
    </citation>
    <scope>NUCLEOTIDE SEQUENCE [LARGE SCALE GENOMIC DNA]</scope>
    <source>
        <strain evidence="16 17">DSM 21410</strain>
    </source>
</reference>
<dbReference type="CDD" id="cd17748">
    <property type="entry name" value="BRCT_DNA_ligase_like"/>
    <property type="match status" value="1"/>
</dbReference>
<dbReference type="GO" id="GO:0046872">
    <property type="term" value="F:metal ion binding"/>
    <property type="evidence" value="ECO:0007669"/>
    <property type="project" value="UniProtKB-KW"/>
</dbReference>
<evidence type="ECO:0000259" key="15">
    <source>
        <dbReference type="PROSITE" id="PS50172"/>
    </source>
</evidence>
<evidence type="ECO:0000256" key="13">
    <source>
        <dbReference type="ARBA" id="ARBA00060881"/>
    </source>
</evidence>
<dbReference type="Pfam" id="PF01653">
    <property type="entry name" value="DNA_ligase_aden"/>
    <property type="match status" value="1"/>
</dbReference>
<dbReference type="InterPro" id="IPR001357">
    <property type="entry name" value="BRCT_dom"/>
</dbReference>
<dbReference type="FunFam" id="2.40.50.140:FF:000012">
    <property type="entry name" value="DNA ligase"/>
    <property type="match status" value="1"/>
</dbReference>
<dbReference type="InterPro" id="IPR012340">
    <property type="entry name" value="NA-bd_OB-fold"/>
</dbReference>
<dbReference type="InterPro" id="IPR004149">
    <property type="entry name" value="Znf_DNAligase_C4"/>
</dbReference>
<gene>
    <name evidence="14" type="primary">ligA</name>
    <name evidence="16" type="ORF">DES35_101301</name>
</gene>
<feature type="active site" description="N6-AMP-lysine intermediate" evidence="14">
    <location>
        <position position="115"/>
    </location>
</feature>
<dbReference type="SMART" id="SM00278">
    <property type="entry name" value="HhH1"/>
    <property type="match status" value="4"/>
</dbReference>
<dbReference type="Gene3D" id="1.10.150.20">
    <property type="entry name" value="5' to 3' exonuclease, C-terminal subdomain"/>
    <property type="match status" value="2"/>
</dbReference>
<feature type="binding site" evidence="14">
    <location>
        <begin position="34"/>
        <end position="38"/>
    </location>
    <ligand>
        <name>NAD(+)</name>
        <dbReference type="ChEBI" id="CHEBI:57540"/>
    </ligand>
</feature>
<keyword evidence="7 14" id="KW-0227">DNA damage</keyword>
<dbReference type="InterPro" id="IPR003583">
    <property type="entry name" value="Hlx-hairpin-Hlx_DNA-bd_motif"/>
</dbReference>
<dbReference type="InterPro" id="IPR033136">
    <property type="entry name" value="DNA_ligase_CS"/>
</dbReference>
<dbReference type="PROSITE" id="PS50172">
    <property type="entry name" value="BRCT"/>
    <property type="match status" value="1"/>
</dbReference>
<dbReference type="Gene3D" id="3.30.470.30">
    <property type="entry name" value="DNA ligase/mRNA capping enzyme"/>
    <property type="match status" value="1"/>
</dbReference>
<dbReference type="Pfam" id="PF00533">
    <property type="entry name" value="BRCT"/>
    <property type="match status" value="1"/>
</dbReference>
<dbReference type="GO" id="GO:0006281">
    <property type="term" value="P:DNA repair"/>
    <property type="evidence" value="ECO:0007669"/>
    <property type="project" value="UniProtKB-KW"/>
</dbReference>
<feature type="binding site" evidence="14">
    <location>
        <position position="427"/>
    </location>
    <ligand>
        <name>Zn(2+)</name>
        <dbReference type="ChEBI" id="CHEBI:29105"/>
    </ligand>
</feature>
<feature type="binding site" evidence="14">
    <location>
        <position position="315"/>
    </location>
    <ligand>
        <name>NAD(+)</name>
        <dbReference type="ChEBI" id="CHEBI:57540"/>
    </ligand>
</feature>
<evidence type="ECO:0000256" key="7">
    <source>
        <dbReference type="ARBA" id="ARBA00022763"/>
    </source>
</evidence>
<dbReference type="GO" id="GO:0006260">
    <property type="term" value="P:DNA replication"/>
    <property type="evidence" value="ECO:0007669"/>
    <property type="project" value="UniProtKB-KW"/>
</dbReference>
<feature type="binding site" evidence="14">
    <location>
        <position position="291"/>
    </location>
    <ligand>
        <name>NAD(+)</name>
        <dbReference type="ChEBI" id="CHEBI:57540"/>
    </ligand>
</feature>
<comment type="function">
    <text evidence="1 14">DNA ligase that catalyzes the formation of phosphodiester linkages between 5'-phosphoryl and 3'-hydroxyl groups in double-stranded DNA using NAD as a coenzyme and as the energy source for the reaction. It is essential for DNA replication and repair of damaged DNA.</text>
</comment>
<feature type="binding site" evidence="14">
    <location>
        <position position="433"/>
    </location>
    <ligand>
        <name>Zn(2+)</name>
        <dbReference type="ChEBI" id="CHEBI:29105"/>
    </ligand>
</feature>
<protein>
    <recommendedName>
        <fullName evidence="3 14">DNA ligase</fullName>
        <ecNumber evidence="2 14">6.5.1.2</ecNumber>
    </recommendedName>
    <alternativeName>
        <fullName evidence="14">Polydeoxyribonucleotide synthase [NAD(+)]</fullName>
    </alternativeName>
</protein>
<comment type="cofactor">
    <cofactor evidence="14">
        <name>Mg(2+)</name>
        <dbReference type="ChEBI" id="CHEBI:18420"/>
    </cofactor>
    <cofactor evidence="14">
        <name>Mn(2+)</name>
        <dbReference type="ChEBI" id="CHEBI:29035"/>
    </cofactor>
</comment>
<dbReference type="RefSeq" id="WP_037357934.1">
    <property type="nucleotide sequence ID" value="NZ_BHZF01000001.1"/>
</dbReference>
<dbReference type="SMART" id="SM00292">
    <property type="entry name" value="BRCT"/>
    <property type="match status" value="1"/>
</dbReference>
<evidence type="ECO:0000256" key="12">
    <source>
        <dbReference type="ARBA" id="ARBA00034005"/>
    </source>
</evidence>
<keyword evidence="11 14" id="KW-0234">DNA repair</keyword>
<keyword evidence="5 14" id="KW-0235">DNA replication</keyword>